<dbReference type="RefSeq" id="WP_132580049.1">
    <property type="nucleotide sequence ID" value="NZ_SMAJ01000002.1"/>
</dbReference>
<feature type="transmembrane region" description="Helical" evidence="7">
    <location>
        <begin position="222"/>
        <end position="240"/>
    </location>
</feature>
<evidence type="ECO:0000256" key="1">
    <source>
        <dbReference type="ARBA" id="ARBA00004651"/>
    </source>
</evidence>
<keyword evidence="4 7" id="KW-0812">Transmembrane</keyword>
<dbReference type="CDD" id="cd06261">
    <property type="entry name" value="TM_PBP2"/>
    <property type="match status" value="1"/>
</dbReference>
<sequence>MKYLWAKTESSRLILLTVLVLLCIWEAGVRVFEIREFMLPAPSKIIVEFFQSPRYLLMQSLSTLQTTVVGFALAVVLGVVVAIGIVSSRFLDRTLYSLLVALNAVPKVALAPLFIIWLGTGAAPKIAVAMLIAIFPILIDTVLGLKSADPEMLDMARVNQASRAKILWKIRFPNALPSIFSGMKVGVSFALVGTIVGEFVAGGSGLGHVILVAQGSFDTPTVFVALALLCVLGVFLFKLIEIFEKKLLGWHASQRNPPPGGVVPVGP</sequence>
<evidence type="ECO:0000259" key="8">
    <source>
        <dbReference type="PROSITE" id="PS50928"/>
    </source>
</evidence>
<keyword evidence="5 7" id="KW-1133">Transmembrane helix</keyword>
<dbReference type="PROSITE" id="PS50928">
    <property type="entry name" value="ABC_TM1"/>
    <property type="match status" value="1"/>
</dbReference>
<keyword evidence="6 7" id="KW-0472">Membrane</keyword>
<gene>
    <name evidence="9" type="ORF">EDC26_102444</name>
</gene>
<evidence type="ECO:0000256" key="5">
    <source>
        <dbReference type="ARBA" id="ARBA00022989"/>
    </source>
</evidence>
<feature type="domain" description="ABC transmembrane type-1" evidence="8">
    <location>
        <begin position="60"/>
        <end position="241"/>
    </location>
</feature>
<dbReference type="InterPro" id="IPR035906">
    <property type="entry name" value="MetI-like_sf"/>
</dbReference>
<feature type="transmembrane region" description="Helical" evidence="7">
    <location>
        <begin position="98"/>
        <end position="120"/>
    </location>
</feature>
<proteinExistence type="inferred from homology"/>
<dbReference type="GO" id="GO:0005886">
    <property type="term" value="C:plasma membrane"/>
    <property type="evidence" value="ECO:0007669"/>
    <property type="project" value="UniProtKB-SubCell"/>
</dbReference>
<dbReference type="PANTHER" id="PTHR30151:SF20">
    <property type="entry name" value="ABC TRANSPORTER PERMEASE PROTEIN HI_0355-RELATED"/>
    <property type="match status" value="1"/>
</dbReference>
<dbReference type="EMBL" id="SMAJ01000002">
    <property type="protein sequence ID" value="TCT10482.1"/>
    <property type="molecule type" value="Genomic_DNA"/>
</dbReference>
<organism evidence="9 10">
    <name type="scientific">Paralcaligenes ureilyticus</name>
    <dbReference type="NCBI Taxonomy" id="627131"/>
    <lineage>
        <taxon>Bacteria</taxon>
        <taxon>Pseudomonadati</taxon>
        <taxon>Pseudomonadota</taxon>
        <taxon>Betaproteobacteria</taxon>
        <taxon>Burkholderiales</taxon>
        <taxon>Alcaligenaceae</taxon>
        <taxon>Paralcaligenes</taxon>
    </lineage>
</organism>
<keyword evidence="10" id="KW-1185">Reference proteome</keyword>
<comment type="caution">
    <text evidence="9">The sequence shown here is derived from an EMBL/GenBank/DDBJ whole genome shotgun (WGS) entry which is preliminary data.</text>
</comment>
<reference evidence="9 10" key="1">
    <citation type="submission" date="2019-03" db="EMBL/GenBank/DDBJ databases">
        <title>Genomic Encyclopedia of Type Strains, Phase IV (KMG-IV): sequencing the most valuable type-strain genomes for metagenomic binning, comparative biology and taxonomic classification.</title>
        <authorList>
            <person name="Goeker M."/>
        </authorList>
    </citation>
    <scope>NUCLEOTIDE SEQUENCE [LARGE SCALE GENOMIC DNA]</scope>
    <source>
        <strain evidence="9 10">DSM 24591</strain>
    </source>
</reference>
<dbReference type="SUPFAM" id="SSF161098">
    <property type="entry name" value="MetI-like"/>
    <property type="match status" value="1"/>
</dbReference>
<feature type="transmembrane region" description="Helical" evidence="7">
    <location>
        <begin position="126"/>
        <end position="145"/>
    </location>
</feature>
<comment type="similarity">
    <text evidence="7">Belongs to the binding-protein-dependent transport system permease family.</text>
</comment>
<keyword evidence="3" id="KW-1003">Cell membrane</keyword>
<evidence type="ECO:0000256" key="2">
    <source>
        <dbReference type="ARBA" id="ARBA00022448"/>
    </source>
</evidence>
<evidence type="ECO:0000313" key="9">
    <source>
        <dbReference type="EMBL" id="TCT10482.1"/>
    </source>
</evidence>
<evidence type="ECO:0000313" key="10">
    <source>
        <dbReference type="Proteomes" id="UP000295525"/>
    </source>
</evidence>
<dbReference type="OrthoDB" id="8138334at2"/>
<evidence type="ECO:0000256" key="4">
    <source>
        <dbReference type="ARBA" id="ARBA00022692"/>
    </source>
</evidence>
<dbReference type="PANTHER" id="PTHR30151">
    <property type="entry name" value="ALKANE SULFONATE ABC TRANSPORTER-RELATED, MEMBRANE SUBUNIT"/>
    <property type="match status" value="1"/>
</dbReference>
<dbReference type="Proteomes" id="UP000295525">
    <property type="component" value="Unassembled WGS sequence"/>
</dbReference>
<dbReference type="GO" id="GO:0055085">
    <property type="term" value="P:transmembrane transport"/>
    <property type="evidence" value="ECO:0007669"/>
    <property type="project" value="InterPro"/>
</dbReference>
<name>A0A4R3MBH1_9BURK</name>
<dbReference type="AlphaFoldDB" id="A0A4R3MBH1"/>
<evidence type="ECO:0000256" key="7">
    <source>
        <dbReference type="RuleBase" id="RU363032"/>
    </source>
</evidence>
<feature type="transmembrane region" description="Helical" evidence="7">
    <location>
        <begin position="64"/>
        <end position="86"/>
    </location>
</feature>
<dbReference type="Gene3D" id="1.10.3720.10">
    <property type="entry name" value="MetI-like"/>
    <property type="match status" value="1"/>
</dbReference>
<accession>A0A4R3MBH1</accession>
<comment type="subcellular location">
    <subcellularLocation>
        <location evidence="1 7">Cell membrane</location>
        <topology evidence="1 7">Multi-pass membrane protein</topology>
    </subcellularLocation>
</comment>
<evidence type="ECO:0000256" key="3">
    <source>
        <dbReference type="ARBA" id="ARBA00022475"/>
    </source>
</evidence>
<evidence type="ECO:0000256" key="6">
    <source>
        <dbReference type="ARBA" id="ARBA00023136"/>
    </source>
</evidence>
<protein>
    <submittedName>
        <fullName evidence="9">NitT/TauT family transport system permease protein</fullName>
    </submittedName>
</protein>
<keyword evidence="2 7" id="KW-0813">Transport</keyword>
<feature type="transmembrane region" description="Helical" evidence="7">
    <location>
        <begin position="187"/>
        <end position="210"/>
    </location>
</feature>
<dbReference type="Pfam" id="PF00528">
    <property type="entry name" value="BPD_transp_1"/>
    <property type="match status" value="1"/>
</dbReference>
<dbReference type="InterPro" id="IPR000515">
    <property type="entry name" value="MetI-like"/>
</dbReference>